<dbReference type="PANTHER" id="PTHR10688:SF3">
    <property type="entry name" value="PWWP DOMAIN-CONTAINING PROTEIN 6"/>
    <property type="match status" value="1"/>
</dbReference>
<feature type="compositionally biased region" description="Basic and acidic residues" evidence="1">
    <location>
        <begin position="43"/>
        <end position="69"/>
    </location>
</feature>
<dbReference type="InterPro" id="IPR052657">
    <property type="entry name" value="PDP_family_Arabidopsis"/>
</dbReference>
<dbReference type="CDD" id="cd05162">
    <property type="entry name" value="PWWP"/>
    <property type="match status" value="1"/>
</dbReference>
<proteinExistence type="predicted"/>
<feature type="domain" description="PWWP" evidence="2">
    <location>
        <begin position="112"/>
        <end position="173"/>
    </location>
</feature>
<dbReference type="Gene3D" id="2.30.30.140">
    <property type="match status" value="1"/>
</dbReference>
<evidence type="ECO:0000259" key="2">
    <source>
        <dbReference type="PROSITE" id="PS50812"/>
    </source>
</evidence>
<dbReference type="Pfam" id="PF00855">
    <property type="entry name" value="PWWP"/>
    <property type="match status" value="1"/>
</dbReference>
<dbReference type="SMART" id="SM00293">
    <property type="entry name" value="PWWP"/>
    <property type="match status" value="1"/>
</dbReference>
<gene>
    <name evidence="3" type="ORF">TIFTF001_011733</name>
</gene>
<name>A0AA88AB17_FICCA</name>
<organism evidence="3 4">
    <name type="scientific">Ficus carica</name>
    <name type="common">Common fig</name>
    <dbReference type="NCBI Taxonomy" id="3494"/>
    <lineage>
        <taxon>Eukaryota</taxon>
        <taxon>Viridiplantae</taxon>
        <taxon>Streptophyta</taxon>
        <taxon>Embryophyta</taxon>
        <taxon>Tracheophyta</taxon>
        <taxon>Spermatophyta</taxon>
        <taxon>Magnoliopsida</taxon>
        <taxon>eudicotyledons</taxon>
        <taxon>Gunneridae</taxon>
        <taxon>Pentapetalae</taxon>
        <taxon>rosids</taxon>
        <taxon>fabids</taxon>
        <taxon>Rosales</taxon>
        <taxon>Moraceae</taxon>
        <taxon>Ficeae</taxon>
        <taxon>Ficus</taxon>
    </lineage>
</organism>
<dbReference type="PANTHER" id="PTHR10688">
    <property type="entry name" value="PWWP DOMAIN-CONTAINING PROTEIN"/>
    <property type="match status" value="1"/>
</dbReference>
<feature type="region of interest" description="Disordered" evidence="1">
    <location>
        <begin position="814"/>
        <end position="835"/>
    </location>
</feature>
<feature type="compositionally biased region" description="Basic and acidic residues" evidence="1">
    <location>
        <begin position="19"/>
        <end position="31"/>
    </location>
</feature>
<feature type="region of interest" description="Disordered" evidence="1">
    <location>
        <begin position="360"/>
        <end position="522"/>
    </location>
</feature>
<sequence>MGMVEKRSTKTLAEILDSESAKQENGDKEFGETDILGKNGSLDAEKGDLVEGKNGDGEGKIGEKDRVEENGVSLDENGSVPSGKTEASIEGVNENEDVEAEDSVSEGHEFCVGDFVWGKIKSHPWWPGQIYDPSYASDYASKIKSKGRHLVAYFGDGTFAWCQSSQLKPFEENFGEMSKQSNMKTFVSAVQQAVDEIGRVLELKMVCSCVLKQKRTRLGKLVAENAGIKQGSLVPEGEIRKLSGVLAEPSELLAELKRVAQVVYVTNLLELRVLKSRLSAFYHAKGGYELPRYYDPKPVHGLDDGEKSIEVPTKGPFDDWLPVAIDVSTVQADESWLQSNPEFSENGRTPKKKERFIADLIATKETVPPSGAKKRKSKGESDQDDEISLTSLKGKKKRSSTSKVSSVEKNESSRRKEKTKEGVRSRGRPKKKVVDFKNADGESKNEAGVGSASRNLQSEIGSLKSDDSVDKELERSSSFRERKKSKYLSPPFTNLNSKRKRDSGNEIEVSTEDRAGEEVDMSSDRKIISPQLLKCSSSETALPNKVSTEPGLVDKTAHDSSPFPKTPLQNRNNIIDPAKANVSANNLLSQVRSAAANLLTLRGQKPLDRVADFISVYRNSVYRNGSNYKLYNGPQSRRKRKNLDSVSGSQVEDARQPAKKSPRSSENMGMDMAKEMQAVETLDRKLSSRRKPRQETATLGTKKKKKNKEIIDKEPVEEKDSPAYLFATFGSGSALPTKADLIRVYGKYGDLDEKETDMFYDSFVARICFVKHSDAEVALNDSEKDSPFVSANVSFRLQYRSGVYKTRELTDISSQRAVKTPKKPSKLQANGGEQPDLGFVQKKLETISSMLEDKHGEVSSTMKSRVQVEIKDLLEKVSTMVGSSS</sequence>
<evidence type="ECO:0000313" key="3">
    <source>
        <dbReference type="EMBL" id="GMN42523.1"/>
    </source>
</evidence>
<feature type="region of interest" description="Disordered" evidence="1">
    <location>
        <begin position="539"/>
        <end position="570"/>
    </location>
</feature>
<feature type="compositionally biased region" description="Basic and acidic residues" evidence="1">
    <location>
        <begin position="406"/>
        <end position="424"/>
    </location>
</feature>
<feature type="region of interest" description="Disordered" evidence="1">
    <location>
        <begin position="625"/>
        <end position="670"/>
    </location>
</feature>
<feature type="compositionally biased region" description="Basic and acidic residues" evidence="1">
    <location>
        <begin position="432"/>
        <end position="445"/>
    </location>
</feature>
<feature type="compositionally biased region" description="Acidic residues" evidence="1">
    <location>
        <begin position="93"/>
        <end position="104"/>
    </location>
</feature>
<evidence type="ECO:0000256" key="1">
    <source>
        <dbReference type="SAM" id="MobiDB-lite"/>
    </source>
</evidence>
<dbReference type="PROSITE" id="PS50812">
    <property type="entry name" value="PWWP"/>
    <property type="match status" value="1"/>
</dbReference>
<dbReference type="SUPFAM" id="SSF63748">
    <property type="entry name" value="Tudor/PWWP/MBT"/>
    <property type="match status" value="1"/>
</dbReference>
<accession>A0AA88AB17</accession>
<reference evidence="3" key="1">
    <citation type="submission" date="2023-07" db="EMBL/GenBank/DDBJ databases">
        <title>draft genome sequence of fig (Ficus carica).</title>
        <authorList>
            <person name="Takahashi T."/>
            <person name="Nishimura K."/>
        </authorList>
    </citation>
    <scope>NUCLEOTIDE SEQUENCE</scope>
</reference>
<feature type="compositionally biased region" description="Basic and acidic residues" evidence="1">
    <location>
        <begin position="511"/>
        <end position="522"/>
    </location>
</feature>
<feature type="region of interest" description="Disordered" evidence="1">
    <location>
        <begin position="682"/>
        <end position="708"/>
    </location>
</feature>
<dbReference type="EMBL" id="BTGU01000014">
    <property type="protein sequence ID" value="GMN42523.1"/>
    <property type="molecule type" value="Genomic_DNA"/>
</dbReference>
<dbReference type="Proteomes" id="UP001187192">
    <property type="component" value="Unassembled WGS sequence"/>
</dbReference>
<feature type="compositionally biased region" description="Basic and acidic residues" evidence="1">
    <location>
        <begin position="464"/>
        <end position="480"/>
    </location>
</feature>
<feature type="region of interest" description="Disordered" evidence="1">
    <location>
        <begin position="1"/>
        <end position="104"/>
    </location>
</feature>
<protein>
    <recommendedName>
        <fullName evidence="2">PWWP domain-containing protein</fullName>
    </recommendedName>
</protein>
<feature type="compositionally biased region" description="Polar residues" evidence="1">
    <location>
        <begin position="625"/>
        <end position="635"/>
    </location>
</feature>
<dbReference type="AlphaFoldDB" id="A0AA88AB17"/>
<keyword evidence="4" id="KW-1185">Reference proteome</keyword>
<comment type="caution">
    <text evidence="3">The sequence shown here is derived from an EMBL/GenBank/DDBJ whole genome shotgun (WGS) entry which is preliminary data.</text>
</comment>
<dbReference type="InterPro" id="IPR000313">
    <property type="entry name" value="PWWP_dom"/>
</dbReference>
<evidence type="ECO:0000313" key="4">
    <source>
        <dbReference type="Proteomes" id="UP001187192"/>
    </source>
</evidence>